<dbReference type="VEuPathDB" id="FungiDB:P170DRAFT_58627"/>
<name>A0A2I2FSM9_9EURO</name>
<keyword evidence="2" id="KW-1185">Reference proteome</keyword>
<dbReference type="EMBL" id="MSFO01000010">
    <property type="protein sequence ID" value="PLB43632.1"/>
    <property type="molecule type" value="Genomic_DNA"/>
</dbReference>
<dbReference type="Proteomes" id="UP000234275">
    <property type="component" value="Unassembled WGS sequence"/>
</dbReference>
<organism evidence="1 2">
    <name type="scientific">Aspergillus steynii IBT 23096</name>
    <dbReference type="NCBI Taxonomy" id="1392250"/>
    <lineage>
        <taxon>Eukaryota</taxon>
        <taxon>Fungi</taxon>
        <taxon>Dikarya</taxon>
        <taxon>Ascomycota</taxon>
        <taxon>Pezizomycotina</taxon>
        <taxon>Eurotiomycetes</taxon>
        <taxon>Eurotiomycetidae</taxon>
        <taxon>Eurotiales</taxon>
        <taxon>Aspergillaceae</taxon>
        <taxon>Aspergillus</taxon>
        <taxon>Aspergillus subgen. Circumdati</taxon>
    </lineage>
</organism>
<dbReference type="AlphaFoldDB" id="A0A2I2FSM9"/>
<dbReference type="GeneID" id="36562990"/>
<accession>A0A2I2FSM9</accession>
<comment type="caution">
    <text evidence="1">The sequence shown here is derived from an EMBL/GenBank/DDBJ whole genome shotgun (WGS) entry which is preliminary data.</text>
</comment>
<reference evidence="1 2" key="1">
    <citation type="submission" date="2016-12" db="EMBL/GenBank/DDBJ databases">
        <title>The genomes of Aspergillus section Nigri reveals drivers in fungal speciation.</title>
        <authorList>
            <consortium name="DOE Joint Genome Institute"/>
            <person name="Vesth T.C."/>
            <person name="Nybo J."/>
            <person name="Theobald S."/>
            <person name="Brandl J."/>
            <person name="Frisvad J.C."/>
            <person name="Nielsen K.F."/>
            <person name="Lyhne E.K."/>
            <person name="Kogle M.E."/>
            <person name="Kuo A."/>
            <person name="Riley R."/>
            <person name="Clum A."/>
            <person name="Nolan M."/>
            <person name="Lipzen A."/>
            <person name="Salamov A."/>
            <person name="Henrissat B."/>
            <person name="Wiebenga A."/>
            <person name="De Vries R.P."/>
            <person name="Grigoriev I.V."/>
            <person name="Mortensen U.H."/>
            <person name="Andersen M.R."/>
            <person name="Baker S.E."/>
        </authorList>
    </citation>
    <scope>NUCLEOTIDE SEQUENCE [LARGE SCALE GENOMIC DNA]</scope>
    <source>
        <strain evidence="1 2">IBT 23096</strain>
    </source>
</reference>
<evidence type="ECO:0000313" key="1">
    <source>
        <dbReference type="EMBL" id="PLB43632.1"/>
    </source>
</evidence>
<gene>
    <name evidence="1" type="ORF">P170DRAFT_58627</name>
</gene>
<sequence>MADTDEADSLTPCCLLITPAFVFGSAFCPLFRSLRSTPLSHPRFCGPEKRVRHKDPEIGELLCVATIATFLSAPGGD</sequence>
<dbReference type="RefSeq" id="XP_024698934.1">
    <property type="nucleotide sequence ID" value="XM_024855284.1"/>
</dbReference>
<protein>
    <submittedName>
        <fullName evidence="1">Uncharacterized protein</fullName>
    </submittedName>
</protein>
<evidence type="ECO:0000313" key="2">
    <source>
        <dbReference type="Proteomes" id="UP000234275"/>
    </source>
</evidence>
<proteinExistence type="predicted"/>